<dbReference type="PANTHER" id="PTHR12243:SF69">
    <property type="entry name" value="SI:CH73-59F11.3"/>
    <property type="match status" value="1"/>
</dbReference>
<feature type="domain" description="MADF" evidence="1">
    <location>
        <begin position="10"/>
        <end position="102"/>
    </location>
</feature>
<dbReference type="Proteomes" id="UP001187531">
    <property type="component" value="Unassembled WGS sequence"/>
</dbReference>
<reference evidence="2" key="1">
    <citation type="submission" date="2023-07" db="EMBL/GenBank/DDBJ databases">
        <title>Chromosome-level genome assembly of Artemia franciscana.</title>
        <authorList>
            <person name="Jo E."/>
        </authorList>
    </citation>
    <scope>NUCLEOTIDE SEQUENCE</scope>
    <source>
        <tissue evidence="2">Whole body</tissue>
    </source>
</reference>
<keyword evidence="3" id="KW-1185">Reference proteome</keyword>
<dbReference type="InterPro" id="IPR039353">
    <property type="entry name" value="TF_Adf1"/>
</dbReference>
<dbReference type="SMART" id="SM00595">
    <property type="entry name" value="MADF"/>
    <property type="match status" value="1"/>
</dbReference>
<dbReference type="InterPro" id="IPR006578">
    <property type="entry name" value="MADF-dom"/>
</dbReference>
<dbReference type="PROSITE" id="PS51029">
    <property type="entry name" value="MADF"/>
    <property type="match status" value="1"/>
</dbReference>
<dbReference type="Pfam" id="PF10545">
    <property type="entry name" value="MADF_DNA_bdg"/>
    <property type="match status" value="1"/>
</dbReference>
<dbReference type="AlphaFoldDB" id="A0AA88HGQ4"/>
<comment type="caution">
    <text evidence="2">The sequence shown here is derived from an EMBL/GenBank/DDBJ whole genome shotgun (WGS) entry which is preliminary data.</text>
</comment>
<feature type="non-terminal residue" evidence="2">
    <location>
        <position position="111"/>
    </location>
</feature>
<dbReference type="EMBL" id="JAVRJZ010000018">
    <property type="protein sequence ID" value="KAK2708860.1"/>
    <property type="molecule type" value="Genomic_DNA"/>
</dbReference>
<proteinExistence type="predicted"/>
<gene>
    <name evidence="2" type="ORF">QYM36_014476</name>
</gene>
<organism evidence="2 3">
    <name type="scientific">Artemia franciscana</name>
    <name type="common">Brine shrimp</name>
    <name type="synonym">Artemia sanfranciscana</name>
    <dbReference type="NCBI Taxonomy" id="6661"/>
    <lineage>
        <taxon>Eukaryota</taxon>
        <taxon>Metazoa</taxon>
        <taxon>Ecdysozoa</taxon>
        <taxon>Arthropoda</taxon>
        <taxon>Crustacea</taxon>
        <taxon>Branchiopoda</taxon>
        <taxon>Anostraca</taxon>
        <taxon>Artemiidae</taxon>
        <taxon>Artemia</taxon>
    </lineage>
</organism>
<dbReference type="GO" id="GO:0005667">
    <property type="term" value="C:transcription regulator complex"/>
    <property type="evidence" value="ECO:0007669"/>
    <property type="project" value="TreeGrafter"/>
</dbReference>
<evidence type="ECO:0000313" key="2">
    <source>
        <dbReference type="EMBL" id="KAK2708860.1"/>
    </source>
</evidence>
<sequence length="111" mass="12883">MEWTNDLMLSFISEYGKYPLLWDNTHPFYKSVPKKNEAWDAISEELGIEVPDLKRKMTSLLATYRKLRHKLAMTKSGSGADVDTAPVWFAYKAFAFLHNKYHPKTKVNIEA</sequence>
<accession>A0AA88HGQ4</accession>
<evidence type="ECO:0000313" key="3">
    <source>
        <dbReference type="Proteomes" id="UP001187531"/>
    </source>
</evidence>
<dbReference type="PANTHER" id="PTHR12243">
    <property type="entry name" value="MADF DOMAIN TRANSCRIPTION FACTOR"/>
    <property type="match status" value="1"/>
</dbReference>
<dbReference type="GO" id="GO:0006357">
    <property type="term" value="P:regulation of transcription by RNA polymerase II"/>
    <property type="evidence" value="ECO:0007669"/>
    <property type="project" value="TreeGrafter"/>
</dbReference>
<name>A0AA88HGQ4_ARTSF</name>
<dbReference type="GO" id="GO:0005634">
    <property type="term" value="C:nucleus"/>
    <property type="evidence" value="ECO:0007669"/>
    <property type="project" value="TreeGrafter"/>
</dbReference>
<evidence type="ECO:0000259" key="1">
    <source>
        <dbReference type="PROSITE" id="PS51029"/>
    </source>
</evidence>
<protein>
    <recommendedName>
        <fullName evidence="1">MADF domain-containing protein</fullName>
    </recommendedName>
</protein>